<feature type="compositionally biased region" description="Polar residues" evidence="2">
    <location>
        <begin position="133"/>
        <end position="146"/>
    </location>
</feature>
<evidence type="ECO:0008006" key="5">
    <source>
        <dbReference type="Google" id="ProtNLM"/>
    </source>
</evidence>
<feature type="coiled-coil region" evidence="1">
    <location>
        <begin position="300"/>
        <end position="327"/>
    </location>
</feature>
<feature type="region of interest" description="Disordered" evidence="2">
    <location>
        <begin position="74"/>
        <end position="109"/>
    </location>
</feature>
<sequence>MADGSRITHGKRKVNDTYNANLVSKMSKNTRPKPKIITTEMLDNEYLKIRDKSQHIEQSLFNQMKNRPIFQAKQNKGNDSATAPPPDGWITPKNTIKSTTPTQRVETSTSNQFNALTTDIENDMEFDHDPTGGDTQLSTNNQNTEVTAPKQQETTTQTTNTPTTEKSARPPPIIINGATIKEVIELFTSNKIGKTDFQLRQIQLEIKANIENHWEKICKKVNHRDHTKFFPIINKVFRPRERSHMPNLSIKEENSHLIDRCDIKKDDLNKTNNEYIIEEVADKINIIGAFYETINSPKYLNANTRTKEVADRTVQELEQRLARDTEENKTITVFSQENRAYAPNNNDDNYFCTGTVNSPTLFNIFTSHTLNAFKLNQDNNTYSIAYADDLILYVAAKYPEPLKVQLERLVNKLNNYYAL</sequence>
<dbReference type="Proteomes" id="UP000826195">
    <property type="component" value="Unassembled WGS sequence"/>
</dbReference>
<accession>A0AAV7IE08</accession>
<dbReference type="EMBL" id="JAHXZJ010001864">
    <property type="protein sequence ID" value="KAH0549883.1"/>
    <property type="molecule type" value="Genomic_DNA"/>
</dbReference>
<gene>
    <name evidence="3" type="ORF">KQX54_015507</name>
</gene>
<evidence type="ECO:0000256" key="1">
    <source>
        <dbReference type="SAM" id="Coils"/>
    </source>
</evidence>
<evidence type="ECO:0000313" key="3">
    <source>
        <dbReference type="EMBL" id="KAH0549883.1"/>
    </source>
</evidence>
<evidence type="ECO:0000313" key="4">
    <source>
        <dbReference type="Proteomes" id="UP000826195"/>
    </source>
</evidence>
<feature type="compositionally biased region" description="Polar residues" evidence="2">
    <location>
        <begin position="92"/>
        <end position="109"/>
    </location>
</feature>
<protein>
    <recommendedName>
        <fullName evidence="5">Reverse transcriptase domain-containing protein</fullName>
    </recommendedName>
</protein>
<keyword evidence="4" id="KW-1185">Reference proteome</keyword>
<evidence type="ECO:0000256" key="2">
    <source>
        <dbReference type="SAM" id="MobiDB-lite"/>
    </source>
</evidence>
<keyword evidence="1" id="KW-0175">Coiled coil</keyword>
<organism evidence="3 4">
    <name type="scientific">Cotesia glomerata</name>
    <name type="common">Lepidopteran parasitic wasp</name>
    <name type="synonym">Apanteles glomeratus</name>
    <dbReference type="NCBI Taxonomy" id="32391"/>
    <lineage>
        <taxon>Eukaryota</taxon>
        <taxon>Metazoa</taxon>
        <taxon>Ecdysozoa</taxon>
        <taxon>Arthropoda</taxon>
        <taxon>Hexapoda</taxon>
        <taxon>Insecta</taxon>
        <taxon>Pterygota</taxon>
        <taxon>Neoptera</taxon>
        <taxon>Endopterygota</taxon>
        <taxon>Hymenoptera</taxon>
        <taxon>Apocrita</taxon>
        <taxon>Ichneumonoidea</taxon>
        <taxon>Braconidae</taxon>
        <taxon>Microgastrinae</taxon>
        <taxon>Cotesia</taxon>
    </lineage>
</organism>
<feature type="region of interest" description="Disordered" evidence="2">
    <location>
        <begin position="123"/>
        <end position="172"/>
    </location>
</feature>
<reference evidence="3 4" key="1">
    <citation type="journal article" date="2021" name="J. Hered.">
        <title>A chromosome-level genome assembly of the parasitoid wasp, Cotesia glomerata (Hymenoptera: Braconidae).</title>
        <authorList>
            <person name="Pinto B.J."/>
            <person name="Weis J.J."/>
            <person name="Gamble T."/>
            <person name="Ode P.J."/>
            <person name="Paul R."/>
            <person name="Zaspel J.M."/>
        </authorList>
    </citation>
    <scope>NUCLEOTIDE SEQUENCE [LARGE SCALE GENOMIC DNA]</scope>
    <source>
        <strain evidence="3">CgM1</strain>
    </source>
</reference>
<dbReference type="AlphaFoldDB" id="A0AAV7IE08"/>
<comment type="caution">
    <text evidence="3">The sequence shown here is derived from an EMBL/GenBank/DDBJ whole genome shotgun (WGS) entry which is preliminary data.</text>
</comment>
<feature type="compositionally biased region" description="Low complexity" evidence="2">
    <location>
        <begin position="147"/>
        <end position="165"/>
    </location>
</feature>
<name>A0AAV7IE08_COTGL</name>
<proteinExistence type="predicted"/>